<organism evidence="1 2">
    <name type="scientific">Sphaerimonospora cavernae</name>
    <dbReference type="NCBI Taxonomy" id="1740611"/>
    <lineage>
        <taxon>Bacteria</taxon>
        <taxon>Bacillati</taxon>
        <taxon>Actinomycetota</taxon>
        <taxon>Actinomycetes</taxon>
        <taxon>Streptosporangiales</taxon>
        <taxon>Streptosporangiaceae</taxon>
        <taxon>Sphaerimonospora</taxon>
    </lineage>
</organism>
<name>A0ABV6U4W8_9ACTN</name>
<dbReference type="EMBL" id="JBHMQT010000032">
    <property type="protein sequence ID" value="MFC0863476.1"/>
    <property type="molecule type" value="Genomic_DNA"/>
</dbReference>
<reference evidence="1 2" key="1">
    <citation type="submission" date="2024-09" db="EMBL/GenBank/DDBJ databases">
        <authorList>
            <person name="Sun Q."/>
            <person name="Mori K."/>
        </authorList>
    </citation>
    <scope>NUCLEOTIDE SEQUENCE [LARGE SCALE GENOMIC DNA]</scope>
    <source>
        <strain evidence="1 2">TBRC 1851</strain>
    </source>
</reference>
<proteinExistence type="predicted"/>
<evidence type="ECO:0000313" key="2">
    <source>
        <dbReference type="Proteomes" id="UP001589870"/>
    </source>
</evidence>
<comment type="caution">
    <text evidence="1">The sequence shown here is derived from an EMBL/GenBank/DDBJ whole genome shotgun (WGS) entry which is preliminary data.</text>
</comment>
<dbReference type="Proteomes" id="UP001589870">
    <property type="component" value="Unassembled WGS sequence"/>
</dbReference>
<accession>A0ABV6U4W8</accession>
<evidence type="ECO:0000313" key="1">
    <source>
        <dbReference type="EMBL" id="MFC0863476.1"/>
    </source>
</evidence>
<evidence type="ECO:0008006" key="3">
    <source>
        <dbReference type="Google" id="ProtNLM"/>
    </source>
</evidence>
<dbReference type="RefSeq" id="WP_394301623.1">
    <property type="nucleotide sequence ID" value="NZ_JBHMQT010000032.1"/>
</dbReference>
<protein>
    <recommendedName>
        <fullName evidence="3">CopG family transcriptional regulator</fullName>
    </recommendedName>
</protein>
<keyword evidence="2" id="KW-1185">Reference proteome</keyword>
<sequence>MSMMTIHLTHELTRVLHRHAGIEGRGVPEIVVTAIGEHLARADGDEEVHQLAVEASHRWQSLLNRLAQ</sequence>
<gene>
    <name evidence="1" type="ORF">ACFHYQ_14340</name>
</gene>